<dbReference type="GO" id="GO:0004540">
    <property type="term" value="F:RNA nuclease activity"/>
    <property type="evidence" value="ECO:0007669"/>
    <property type="project" value="InterPro"/>
</dbReference>
<comment type="similarity">
    <text evidence="5">Belongs to the HepT RNase toxin family.</text>
</comment>
<evidence type="ECO:0000256" key="1">
    <source>
        <dbReference type="ARBA" id="ARBA00022553"/>
    </source>
</evidence>
<dbReference type="Gene3D" id="1.20.120.580">
    <property type="entry name" value="bsu32300-like"/>
    <property type="match status" value="1"/>
</dbReference>
<name>A0A7G9YFI1_9EURY</name>
<sequence>MGELIGNRVLRKALYKEFQELTEALGDLSAMMTKEEGILVKDDYTNLEGLKPLLEPDVIANLKRANGLRNVLVHEYNGIDDLLAFESMWEVLPSFRVFSSMVREWLKNR</sequence>
<keyword evidence="1" id="KW-0597">Phosphoprotein</keyword>
<evidence type="ECO:0000256" key="4">
    <source>
        <dbReference type="ARBA" id="ARBA00022801"/>
    </source>
</evidence>
<proteinExistence type="inferred from homology"/>
<dbReference type="AlphaFoldDB" id="A0A7G9YFI1"/>
<dbReference type="InterPro" id="IPR037038">
    <property type="entry name" value="HepT-like_sf"/>
</dbReference>
<dbReference type="Pfam" id="PF01934">
    <property type="entry name" value="HepT-like"/>
    <property type="match status" value="1"/>
</dbReference>
<gene>
    <name evidence="6" type="ORF">DEIDBPHB_00014</name>
</gene>
<organism evidence="6">
    <name type="scientific">Candidatus Methanogaster sp. ANME-2c ERB4</name>
    <dbReference type="NCBI Taxonomy" id="2759911"/>
    <lineage>
        <taxon>Archaea</taxon>
        <taxon>Methanobacteriati</taxon>
        <taxon>Methanobacteriota</taxon>
        <taxon>Stenosarchaea group</taxon>
        <taxon>Methanomicrobia</taxon>
        <taxon>Methanosarcinales</taxon>
        <taxon>ANME-2 cluster</taxon>
        <taxon>Candidatus Methanogasteraceae</taxon>
        <taxon>Candidatus Methanogaster</taxon>
    </lineage>
</organism>
<keyword evidence="4" id="KW-0378">Hydrolase</keyword>
<reference evidence="6" key="1">
    <citation type="submission" date="2020-06" db="EMBL/GenBank/DDBJ databases">
        <title>Unique genomic features of the anaerobic methanotrophic archaea.</title>
        <authorList>
            <person name="Chadwick G.L."/>
            <person name="Skennerton C.T."/>
            <person name="Laso-Perez R."/>
            <person name="Leu A.O."/>
            <person name="Speth D.R."/>
            <person name="Yu H."/>
            <person name="Morgan-Lang C."/>
            <person name="Hatzenpichler R."/>
            <person name="Goudeau D."/>
            <person name="Malmstrom R."/>
            <person name="Brazelton W.J."/>
            <person name="Woyke T."/>
            <person name="Hallam S.J."/>
            <person name="Tyson G.W."/>
            <person name="Wegener G."/>
            <person name="Boetius A."/>
            <person name="Orphan V."/>
        </authorList>
    </citation>
    <scope>NUCLEOTIDE SEQUENCE</scope>
</reference>
<evidence type="ECO:0000256" key="5">
    <source>
        <dbReference type="ARBA" id="ARBA00024207"/>
    </source>
</evidence>
<evidence type="ECO:0000256" key="3">
    <source>
        <dbReference type="ARBA" id="ARBA00022722"/>
    </source>
</evidence>
<dbReference type="InterPro" id="IPR008201">
    <property type="entry name" value="HepT-like"/>
</dbReference>
<keyword evidence="3" id="KW-0540">Nuclease</keyword>
<evidence type="ECO:0000256" key="2">
    <source>
        <dbReference type="ARBA" id="ARBA00022649"/>
    </source>
</evidence>
<evidence type="ECO:0000313" key="6">
    <source>
        <dbReference type="EMBL" id="QNO46765.1"/>
    </source>
</evidence>
<dbReference type="EMBL" id="MT631217">
    <property type="protein sequence ID" value="QNO46765.1"/>
    <property type="molecule type" value="Genomic_DNA"/>
</dbReference>
<dbReference type="GO" id="GO:0110001">
    <property type="term" value="C:toxin-antitoxin complex"/>
    <property type="evidence" value="ECO:0007669"/>
    <property type="project" value="InterPro"/>
</dbReference>
<accession>A0A7G9YFI1</accession>
<keyword evidence="2" id="KW-1277">Toxin-antitoxin system</keyword>
<protein>
    <recommendedName>
        <fullName evidence="7">DUF86 domain-containing protein</fullName>
    </recommendedName>
</protein>
<dbReference type="GO" id="GO:0016787">
    <property type="term" value="F:hydrolase activity"/>
    <property type="evidence" value="ECO:0007669"/>
    <property type="project" value="UniProtKB-KW"/>
</dbReference>
<evidence type="ECO:0008006" key="7">
    <source>
        <dbReference type="Google" id="ProtNLM"/>
    </source>
</evidence>